<name>A0A9D4BYD2_DREPO</name>
<evidence type="ECO:0000313" key="1">
    <source>
        <dbReference type="EMBL" id="KAH3713209.1"/>
    </source>
</evidence>
<keyword evidence="4" id="KW-1185">Reference proteome</keyword>
<protein>
    <submittedName>
        <fullName evidence="1">Uncharacterized protein</fullName>
    </submittedName>
</protein>
<comment type="caution">
    <text evidence="1">The sequence shown here is derived from an EMBL/GenBank/DDBJ whole genome shotgun (WGS) entry which is preliminary data.</text>
</comment>
<sequence length="68" mass="7870">MKMLLPTRIGGTRWLPHFEKALNIFSRGYKLFLYQLENASHQNAKAEGLAKMMRDGNLILYMLSLKVT</sequence>
<dbReference type="Proteomes" id="UP000828390">
    <property type="component" value="Unassembled WGS sequence"/>
</dbReference>
<proteinExistence type="predicted"/>
<organism evidence="1 4">
    <name type="scientific">Dreissena polymorpha</name>
    <name type="common">Zebra mussel</name>
    <name type="synonym">Mytilus polymorpha</name>
    <dbReference type="NCBI Taxonomy" id="45954"/>
    <lineage>
        <taxon>Eukaryota</taxon>
        <taxon>Metazoa</taxon>
        <taxon>Spiralia</taxon>
        <taxon>Lophotrochozoa</taxon>
        <taxon>Mollusca</taxon>
        <taxon>Bivalvia</taxon>
        <taxon>Autobranchia</taxon>
        <taxon>Heteroconchia</taxon>
        <taxon>Euheterodonta</taxon>
        <taxon>Imparidentia</taxon>
        <taxon>Neoheterodontei</taxon>
        <taxon>Myida</taxon>
        <taxon>Dreissenoidea</taxon>
        <taxon>Dreissenidae</taxon>
        <taxon>Dreissena</taxon>
    </lineage>
</organism>
<dbReference type="EMBL" id="JAIWYP010000014">
    <property type="protein sequence ID" value="KAH3713209.1"/>
    <property type="molecule type" value="Genomic_DNA"/>
</dbReference>
<dbReference type="EMBL" id="JAIWYP010000005">
    <property type="protein sequence ID" value="KAH3826359.1"/>
    <property type="molecule type" value="Genomic_DNA"/>
</dbReference>
<evidence type="ECO:0000313" key="4">
    <source>
        <dbReference type="Proteomes" id="UP000828390"/>
    </source>
</evidence>
<reference evidence="1" key="2">
    <citation type="submission" date="2020-11" db="EMBL/GenBank/DDBJ databases">
        <authorList>
            <person name="McCartney M.A."/>
            <person name="Auch B."/>
            <person name="Kono T."/>
            <person name="Mallez S."/>
            <person name="Becker A."/>
            <person name="Gohl D.M."/>
            <person name="Silverstein K.A.T."/>
            <person name="Koren S."/>
            <person name="Bechman K.B."/>
            <person name="Herman A."/>
            <person name="Abrahante J.E."/>
            <person name="Garbe J."/>
        </authorList>
    </citation>
    <scope>NUCLEOTIDE SEQUENCE</scope>
    <source>
        <strain evidence="1">Duluth1</strain>
        <tissue evidence="1">Whole animal</tissue>
    </source>
</reference>
<evidence type="ECO:0000313" key="3">
    <source>
        <dbReference type="EMBL" id="KAH3878623.1"/>
    </source>
</evidence>
<evidence type="ECO:0000313" key="2">
    <source>
        <dbReference type="EMBL" id="KAH3826359.1"/>
    </source>
</evidence>
<accession>A0A9D4BYD2</accession>
<dbReference type="EMBL" id="JAIWYP010000001">
    <property type="protein sequence ID" value="KAH3878623.1"/>
    <property type="molecule type" value="Genomic_DNA"/>
</dbReference>
<gene>
    <name evidence="3" type="ORF">DPMN_002520</name>
    <name evidence="1" type="ORF">DPMN_072995</name>
    <name evidence="2" type="ORF">DPMN_128260</name>
</gene>
<reference evidence="1" key="1">
    <citation type="journal article" date="2019" name="bioRxiv">
        <title>The Genome of the Zebra Mussel, Dreissena polymorpha: A Resource for Invasive Species Research.</title>
        <authorList>
            <person name="McCartney M.A."/>
            <person name="Auch B."/>
            <person name="Kono T."/>
            <person name="Mallez S."/>
            <person name="Zhang Y."/>
            <person name="Obille A."/>
            <person name="Becker A."/>
            <person name="Abrahante J.E."/>
            <person name="Garbe J."/>
            <person name="Badalamenti J.P."/>
            <person name="Herman A."/>
            <person name="Mangelson H."/>
            <person name="Liachko I."/>
            <person name="Sullivan S."/>
            <person name="Sone E.D."/>
            <person name="Koren S."/>
            <person name="Silverstein K.A.T."/>
            <person name="Beckman K.B."/>
            <person name="Gohl D.M."/>
        </authorList>
    </citation>
    <scope>NUCLEOTIDE SEQUENCE</scope>
    <source>
        <strain evidence="1">Duluth1</strain>
        <tissue evidence="1">Whole animal</tissue>
    </source>
</reference>
<dbReference type="AlphaFoldDB" id="A0A9D4BYD2"/>